<dbReference type="InterPro" id="IPR050739">
    <property type="entry name" value="MFP"/>
</dbReference>
<comment type="caution">
    <text evidence="2">The sequence shown here is derived from an EMBL/GenBank/DDBJ whole genome shotgun (WGS) entry which is preliminary data.</text>
</comment>
<evidence type="ECO:0000313" key="2">
    <source>
        <dbReference type="EMBL" id="KAB1078316.1"/>
    </source>
</evidence>
<dbReference type="EMBL" id="VZZK01000014">
    <property type="protein sequence ID" value="KAB1078316.1"/>
    <property type="molecule type" value="Genomic_DNA"/>
</dbReference>
<dbReference type="Proteomes" id="UP000474159">
    <property type="component" value="Unassembled WGS sequence"/>
</dbReference>
<proteinExistence type="predicted"/>
<dbReference type="PANTHER" id="PTHR30386">
    <property type="entry name" value="MEMBRANE FUSION SUBUNIT OF EMRAB-TOLC MULTIDRUG EFFLUX PUMP"/>
    <property type="match status" value="1"/>
</dbReference>
<organism evidence="2 3">
    <name type="scientific">Methylobacterium soli</name>
    <dbReference type="NCBI Taxonomy" id="553447"/>
    <lineage>
        <taxon>Bacteria</taxon>
        <taxon>Pseudomonadati</taxon>
        <taxon>Pseudomonadota</taxon>
        <taxon>Alphaproteobacteria</taxon>
        <taxon>Hyphomicrobiales</taxon>
        <taxon>Methylobacteriaceae</taxon>
        <taxon>Methylobacterium</taxon>
    </lineage>
</organism>
<dbReference type="PRINTS" id="PR01490">
    <property type="entry name" value="RTXTOXIND"/>
</dbReference>
<dbReference type="InterPro" id="IPR058982">
    <property type="entry name" value="Beta-barrel_AprE"/>
</dbReference>
<feature type="non-terminal residue" evidence="2">
    <location>
        <position position="1"/>
    </location>
</feature>
<evidence type="ECO:0000313" key="3">
    <source>
        <dbReference type="Proteomes" id="UP000474159"/>
    </source>
</evidence>
<protein>
    <submittedName>
        <fullName evidence="2">HlyD family type I secretion periplasmic adaptor subunit</fullName>
    </submittedName>
</protein>
<dbReference type="Pfam" id="PF26002">
    <property type="entry name" value="Beta-barrel_AprE"/>
    <property type="match status" value="1"/>
</dbReference>
<feature type="domain" description="AprE-like beta-barrel" evidence="1">
    <location>
        <begin position="1"/>
        <end position="80"/>
    </location>
</feature>
<dbReference type="PANTHER" id="PTHR30386:SF17">
    <property type="entry name" value="ALKALINE PROTEASE SECRETION PROTEIN APRE"/>
    <property type="match status" value="1"/>
</dbReference>
<dbReference type="RefSeq" id="WP_191970837.1">
    <property type="nucleotide sequence ID" value="NZ_VZZK01000014.1"/>
</dbReference>
<dbReference type="AlphaFoldDB" id="A0A6L3SWT4"/>
<name>A0A6L3SWT4_9HYPH</name>
<accession>A0A6L3SWT4</accession>
<reference evidence="2 3" key="1">
    <citation type="submission" date="2019-09" db="EMBL/GenBank/DDBJ databases">
        <title>YIM 48816 draft genome.</title>
        <authorList>
            <person name="Jiang L."/>
        </authorList>
    </citation>
    <scope>NUCLEOTIDE SEQUENCE [LARGE SCALE GENOMIC DNA]</scope>
    <source>
        <strain evidence="2 3">YIM 48816</strain>
    </source>
</reference>
<keyword evidence="3" id="KW-1185">Reference proteome</keyword>
<dbReference type="Gene3D" id="2.40.30.170">
    <property type="match status" value="1"/>
</dbReference>
<sequence length="103" mass="11605">DIDNVRLTQKAILRFPAFNQRVTPEIDGQVSRVSADVTTDPKSGMSYYTARIRVAEDQRERLGGGRLVPGMPVEAFLQIGDRSVLSYLTKPLTDQIAKAWRER</sequence>
<evidence type="ECO:0000259" key="1">
    <source>
        <dbReference type="Pfam" id="PF26002"/>
    </source>
</evidence>
<gene>
    <name evidence="2" type="ORF">F6X53_14570</name>
</gene>